<protein>
    <submittedName>
        <fullName evidence="2">Cytochrome c oxidase polypeptide VIIc</fullName>
    </submittedName>
</protein>
<reference evidence="2" key="1">
    <citation type="submission" date="2022-11" db="UniProtKB">
        <authorList>
            <consortium name="WormBaseParasite"/>
        </authorList>
    </citation>
    <scope>IDENTIFICATION</scope>
</reference>
<organism evidence="1 2">
    <name type="scientific">Panagrolaimus sp. JU765</name>
    <dbReference type="NCBI Taxonomy" id="591449"/>
    <lineage>
        <taxon>Eukaryota</taxon>
        <taxon>Metazoa</taxon>
        <taxon>Ecdysozoa</taxon>
        <taxon>Nematoda</taxon>
        <taxon>Chromadorea</taxon>
        <taxon>Rhabditida</taxon>
        <taxon>Tylenchina</taxon>
        <taxon>Panagrolaimomorpha</taxon>
        <taxon>Panagrolaimoidea</taxon>
        <taxon>Panagrolaimidae</taxon>
        <taxon>Panagrolaimus</taxon>
    </lineage>
</organism>
<name>A0AC34RN67_9BILA</name>
<evidence type="ECO:0000313" key="1">
    <source>
        <dbReference type="Proteomes" id="UP000887576"/>
    </source>
</evidence>
<dbReference type="WBParaSite" id="JU765_v2.g8635.t1">
    <property type="protein sequence ID" value="JU765_v2.g8635.t1"/>
    <property type="gene ID" value="JU765_v2.g8635"/>
</dbReference>
<proteinExistence type="predicted"/>
<sequence length="87" mass="9844">MISRLAVRPLAQAIRHSSQTSGNYGLQLAKFKGQTPTGYIEDGWAMSRLPFFAHNKWVFATKAIIFLAVGFWAPFVVVEYQLRKANQ</sequence>
<accession>A0AC34RN67</accession>
<evidence type="ECO:0000313" key="2">
    <source>
        <dbReference type="WBParaSite" id="JU765_v2.g8635.t1"/>
    </source>
</evidence>
<dbReference type="Proteomes" id="UP000887576">
    <property type="component" value="Unplaced"/>
</dbReference>